<gene>
    <name evidence="2" type="ORF">C0V70_04620</name>
</gene>
<feature type="compositionally biased region" description="Basic and acidic residues" evidence="1">
    <location>
        <begin position="1"/>
        <end position="18"/>
    </location>
</feature>
<evidence type="ECO:0000313" key="2">
    <source>
        <dbReference type="EMBL" id="AUN97405.1"/>
    </source>
</evidence>
<protein>
    <submittedName>
        <fullName evidence="2">Uncharacterized protein</fullName>
    </submittedName>
</protein>
<accession>A0A2K9NQR6</accession>
<organism evidence="2 3">
    <name type="scientific">Bacteriovorax stolpii</name>
    <name type="common">Bdellovibrio stolpii</name>
    <dbReference type="NCBI Taxonomy" id="960"/>
    <lineage>
        <taxon>Bacteria</taxon>
        <taxon>Pseudomonadati</taxon>
        <taxon>Bdellovibrionota</taxon>
        <taxon>Bacteriovoracia</taxon>
        <taxon>Bacteriovoracales</taxon>
        <taxon>Bacteriovoracaceae</taxon>
        <taxon>Bacteriovorax</taxon>
    </lineage>
</organism>
<dbReference type="AlphaFoldDB" id="A0A2K9NQR6"/>
<feature type="region of interest" description="Disordered" evidence="1">
    <location>
        <begin position="1"/>
        <end position="68"/>
    </location>
</feature>
<dbReference type="Proteomes" id="UP000235584">
    <property type="component" value="Chromosome"/>
</dbReference>
<dbReference type="KEGG" id="bsto:C0V70_04620"/>
<evidence type="ECO:0000256" key="1">
    <source>
        <dbReference type="SAM" id="MobiDB-lite"/>
    </source>
</evidence>
<evidence type="ECO:0000313" key="3">
    <source>
        <dbReference type="Proteomes" id="UP000235584"/>
    </source>
</evidence>
<sequence>MREKKAQSHRQEERRLMDKIPNQSRAPGEIKGFSKHLKKNNGQGRGQHVKAHSSEVKPPLLDIENTNS</sequence>
<keyword evidence="3" id="KW-1185">Reference proteome</keyword>
<reference evidence="2 3" key="1">
    <citation type="submission" date="2018-01" db="EMBL/GenBank/DDBJ databases">
        <title>Complete genome sequence of Bacteriovorax stolpii DSM12778.</title>
        <authorList>
            <person name="Tang B."/>
            <person name="Chang J."/>
        </authorList>
    </citation>
    <scope>NUCLEOTIDE SEQUENCE [LARGE SCALE GENOMIC DNA]</scope>
    <source>
        <strain evidence="2 3">DSM 12778</strain>
    </source>
</reference>
<name>A0A2K9NQR6_BACTC</name>
<proteinExistence type="predicted"/>
<dbReference type="EMBL" id="CP025704">
    <property type="protein sequence ID" value="AUN97405.1"/>
    <property type="molecule type" value="Genomic_DNA"/>
</dbReference>